<dbReference type="AlphaFoldDB" id="A0A7X1I111"/>
<dbReference type="InterPro" id="IPR037523">
    <property type="entry name" value="VOC_core"/>
</dbReference>
<sequence>MTQNTNAKTSTSTNTATTTATTATSTASTTATEPTASASASAASPVFRYAAVTFDCSDPAELARFSSAFLGLPVVFSSDHFVLLGQEGAPGLGFNRLTDYRRPTWPDPAQEKQAHLEFGVDDLDTAEAHLLSLGAEKPAHQPAPDRWRVLLDPAGHPFCITTLV</sequence>
<feature type="domain" description="VOC" evidence="2">
    <location>
        <begin position="48"/>
        <end position="163"/>
    </location>
</feature>
<evidence type="ECO:0000313" key="4">
    <source>
        <dbReference type="Proteomes" id="UP000517694"/>
    </source>
</evidence>
<keyword evidence="4" id="KW-1185">Reference proteome</keyword>
<protein>
    <submittedName>
        <fullName evidence="3">VOC family protein</fullName>
    </submittedName>
</protein>
<dbReference type="OrthoDB" id="1645442at2"/>
<evidence type="ECO:0000256" key="1">
    <source>
        <dbReference type="SAM" id="MobiDB-lite"/>
    </source>
</evidence>
<dbReference type="Gene3D" id="3.10.180.10">
    <property type="entry name" value="2,3-Dihydroxybiphenyl 1,2-Dioxygenase, domain 1"/>
    <property type="match status" value="1"/>
</dbReference>
<gene>
    <name evidence="3" type="ORF">H1R13_11835</name>
</gene>
<dbReference type="CDD" id="cd06587">
    <property type="entry name" value="VOC"/>
    <property type="match status" value="1"/>
</dbReference>
<comment type="caution">
    <text evidence="3">The sequence shown here is derived from an EMBL/GenBank/DDBJ whole genome shotgun (WGS) entry which is preliminary data.</text>
</comment>
<dbReference type="EMBL" id="JACMHY010000004">
    <property type="protein sequence ID" value="MBC2865668.1"/>
    <property type="molecule type" value="Genomic_DNA"/>
</dbReference>
<dbReference type="InterPro" id="IPR041581">
    <property type="entry name" value="Glyoxalase_6"/>
</dbReference>
<evidence type="ECO:0000313" key="3">
    <source>
        <dbReference type="EMBL" id="MBC2865668.1"/>
    </source>
</evidence>
<evidence type="ECO:0000259" key="2">
    <source>
        <dbReference type="PROSITE" id="PS51819"/>
    </source>
</evidence>
<dbReference type="Pfam" id="PF18029">
    <property type="entry name" value="Glyoxalase_6"/>
    <property type="match status" value="1"/>
</dbReference>
<name>A0A7X1I111_9ACTN</name>
<dbReference type="Proteomes" id="UP000517694">
    <property type="component" value="Unassembled WGS sequence"/>
</dbReference>
<dbReference type="PANTHER" id="PTHR35908">
    <property type="entry name" value="HYPOTHETICAL FUSION PROTEIN"/>
    <property type="match status" value="1"/>
</dbReference>
<accession>A0A7X1I111</accession>
<dbReference type="SUPFAM" id="SSF54593">
    <property type="entry name" value="Glyoxalase/Bleomycin resistance protein/Dihydroxybiphenyl dioxygenase"/>
    <property type="match status" value="1"/>
</dbReference>
<dbReference type="PROSITE" id="PS51819">
    <property type="entry name" value="VOC"/>
    <property type="match status" value="1"/>
</dbReference>
<dbReference type="PANTHER" id="PTHR35908:SF1">
    <property type="entry name" value="CONSERVED PROTEIN"/>
    <property type="match status" value="1"/>
</dbReference>
<feature type="region of interest" description="Disordered" evidence="1">
    <location>
        <begin position="1"/>
        <end position="38"/>
    </location>
</feature>
<reference evidence="3 4" key="1">
    <citation type="submission" date="2020-08" db="EMBL/GenBank/DDBJ databases">
        <title>Whole-Genome Sequence of French Clinical Streptomyces mexicanus Strain Q0842.</title>
        <authorList>
            <person name="Boxberger M."/>
            <person name="La Scola B."/>
        </authorList>
    </citation>
    <scope>NUCLEOTIDE SEQUENCE [LARGE SCALE GENOMIC DNA]</scope>
    <source>
        <strain evidence="3 4">Marseille-Q0842</strain>
    </source>
</reference>
<proteinExistence type="predicted"/>
<dbReference type="InterPro" id="IPR029068">
    <property type="entry name" value="Glyas_Bleomycin-R_OHBP_Dase"/>
</dbReference>
<organism evidence="3 4">
    <name type="scientific">Streptomyces mexicanus</name>
    <dbReference type="NCBI Taxonomy" id="178566"/>
    <lineage>
        <taxon>Bacteria</taxon>
        <taxon>Bacillati</taxon>
        <taxon>Actinomycetota</taxon>
        <taxon>Actinomycetes</taxon>
        <taxon>Kitasatosporales</taxon>
        <taxon>Streptomycetaceae</taxon>
        <taxon>Streptomyces</taxon>
    </lineage>
</organism>